<keyword evidence="11 16" id="KW-1133">Transmembrane helix</keyword>
<feature type="region of interest" description="Disordered" evidence="15">
    <location>
        <begin position="280"/>
        <end position="343"/>
    </location>
</feature>
<evidence type="ECO:0000256" key="16">
    <source>
        <dbReference type="SAM" id="Phobius"/>
    </source>
</evidence>
<keyword evidence="3" id="KW-1003">Cell membrane</keyword>
<dbReference type="FunFam" id="3.30.200.20:FF:000035">
    <property type="entry name" value="Serine/threonine protein kinase Stk1"/>
    <property type="match status" value="1"/>
</dbReference>
<dbReference type="GO" id="GO:0005886">
    <property type="term" value="C:plasma membrane"/>
    <property type="evidence" value="ECO:0007669"/>
    <property type="project" value="UniProtKB-SubCell"/>
</dbReference>
<dbReference type="Gene3D" id="1.10.510.10">
    <property type="entry name" value="Transferase(Phosphotransferase) domain 1"/>
    <property type="match status" value="1"/>
</dbReference>
<keyword evidence="6" id="KW-0808">Transferase</keyword>
<comment type="catalytic activity">
    <reaction evidence="13">
        <text>L-threonyl-[protein] + ATP = O-phospho-L-threonyl-[protein] + ADP + H(+)</text>
        <dbReference type="Rhea" id="RHEA:46608"/>
        <dbReference type="Rhea" id="RHEA-COMP:11060"/>
        <dbReference type="Rhea" id="RHEA-COMP:11605"/>
        <dbReference type="ChEBI" id="CHEBI:15378"/>
        <dbReference type="ChEBI" id="CHEBI:30013"/>
        <dbReference type="ChEBI" id="CHEBI:30616"/>
        <dbReference type="ChEBI" id="CHEBI:61977"/>
        <dbReference type="ChEBI" id="CHEBI:456216"/>
        <dbReference type="EC" id="2.7.11.1"/>
    </reaction>
</comment>
<evidence type="ECO:0000256" key="4">
    <source>
        <dbReference type="ARBA" id="ARBA00022527"/>
    </source>
</evidence>
<reference evidence="19" key="1">
    <citation type="submission" date="2022-08" db="EMBL/GenBank/DDBJ databases">
        <title>Mycobacterium kiyosense sp. nov., scotochromogenic slow-glowing species isolated from respiratory specimens.</title>
        <authorList>
            <person name="Fukano H."/>
            <person name="Kazumi Y."/>
            <person name="Sakagami N."/>
            <person name="Ato M."/>
            <person name="Mitarai S."/>
            <person name="Hoshino Y."/>
        </authorList>
    </citation>
    <scope>NUCLEOTIDE SEQUENCE</scope>
    <source>
        <strain evidence="19">1413</strain>
        <strain evidence="18">SRL2020-028</strain>
    </source>
</reference>
<evidence type="ECO:0000313" key="20">
    <source>
        <dbReference type="Proteomes" id="UP001064782"/>
    </source>
</evidence>
<evidence type="ECO:0000256" key="9">
    <source>
        <dbReference type="ARBA" id="ARBA00022777"/>
    </source>
</evidence>
<dbReference type="InterPro" id="IPR011009">
    <property type="entry name" value="Kinase-like_dom_sf"/>
</dbReference>
<name>A0A9P3QEJ6_9MYCO</name>
<dbReference type="InterPro" id="IPR038232">
    <property type="entry name" value="PknH-like_Extracell_sf"/>
</dbReference>
<keyword evidence="8" id="KW-0547">Nucleotide-binding</keyword>
<dbReference type="SMART" id="SM00220">
    <property type="entry name" value="S_TKc"/>
    <property type="match status" value="1"/>
</dbReference>
<dbReference type="InterPro" id="IPR026954">
    <property type="entry name" value="PknH-like_Extracell"/>
</dbReference>
<dbReference type="GO" id="GO:0005524">
    <property type="term" value="F:ATP binding"/>
    <property type="evidence" value="ECO:0007669"/>
    <property type="project" value="UniProtKB-KW"/>
</dbReference>
<dbReference type="InterPro" id="IPR008271">
    <property type="entry name" value="Ser/Thr_kinase_AS"/>
</dbReference>
<evidence type="ECO:0000313" key="19">
    <source>
        <dbReference type="EMBL" id="GLD33607.1"/>
    </source>
</evidence>
<feature type="compositionally biased region" description="Polar residues" evidence="15">
    <location>
        <begin position="281"/>
        <end position="299"/>
    </location>
</feature>
<dbReference type="AlphaFoldDB" id="A0A9P3QEJ6"/>
<protein>
    <recommendedName>
        <fullName evidence="2">non-specific serine/threonine protein kinase</fullName>
        <ecNumber evidence="2">2.7.11.1</ecNumber>
    </recommendedName>
</protein>
<feature type="compositionally biased region" description="Low complexity" evidence="15">
    <location>
        <begin position="380"/>
        <end position="398"/>
    </location>
</feature>
<feature type="transmembrane region" description="Helical" evidence="16">
    <location>
        <begin position="347"/>
        <end position="369"/>
    </location>
</feature>
<evidence type="ECO:0000256" key="5">
    <source>
        <dbReference type="ARBA" id="ARBA00022553"/>
    </source>
</evidence>
<evidence type="ECO:0000256" key="12">
    <source>
        <dbReference type="ARBA" id="ARBA00023136"/>
    </source>
</evidence>
<dbReference type="Proteomes" id="UP001165663">
    <property type="component" value="Unassembled WGS sequence"/>
</dbReference>
<keyword evidence="5" id="KW-0597">Phosphoprotein</keyword>
<dbReference type="EMBL" id="BRXE01000131">
    <property type="protein sequence ID" value="GLB86324.1"/>
    <property type="molecule type" value="Genomic_DNA"/>
</dbReference>
<dbReference type="InterPro" id="IPR000719">
    <property type="entry name" value="Prot_kinase_dom"/>
</dbReference>
<evidence type="ECO:0000259" key="17">
    <source>
        <dbReference type="PROSITE" id="PS50011"/>
    </source>
</evidence>
<feature type="compositionally biased region" description="Pro residues" evidence="15">
    <location>
        <begin position="320"/>
        <end position="339"/>
    </location>
</feature>
<evidence type="ECO:0000256" key="15">
    <source>
        <dbReference type="SAM" id="MobiDB-lite"/>
    </source>
</evidence>
<dbReference type="GeneID" id="83632647"/>
<feature type="region of interest" description="Disordered" evidence="15">
    <location>
        <begin position="371"/>
        <end position="401"/>
    </location>
</feature>
<proteinExistence type="predicted"/>
<dbReference type="SUPFAM" id="SSF56112">
    <property type="entry name" value="Protein kinase-like (PK-like)"/>
    <property type="match status" value="1"/>
</dbReference>
<evidence type="ECO:0000256" key="10">
    <source>
        <dbReference type="ARBA" id="ARBA00022840"/>
    </source>
</evidence>
<dbReference type="EMBL" id="BRZI01000090">
    <property type="protein sequence ID" value="GLD33607.1"/>
    <property type="molecule type" value="Genomic_DNA"/>
</dbReference>
<dbReference type="EC" id="2.7.11.1" evidence="2"/>
<evidence type="ECO:0000256" key="14">
    <source>
        <dbReference type="ARBA" id="ARBA00048679"/>
    </source>
</evidence>
<evidence type="ECO:0000256" key="13">
    <source>
        <dbReference type="ARBA" id="ARBA00047899"/>
    </source>
</evidence>
<keyword evidence="7 16" id="KW-0812">Transmembrane</keyword>
<organism evidence="19 20">
    <name type="scientific">Mycobacterium kiyosense</name>
    <dbReference type="NCBI Taxonomy" id="2871094"/>
    <lineage>
        <taxon>Bacteria</taxon>
        <taxon>Bacillati</taxon>
        <taxon>Actinomycetota</taxon>
        <taxon>Actinomycetes</taxon>
        <taxon>Mycobacteriales</taxon>
        <taxon>Mycobacteriaceae</taxon>
        <taxon>Mycobacterium</taxon>
    </lineage>
</organism>
<evidence type="ECO:0000256" key="6">
    <source>
        <dbReference type="ARBA" id="ARBA00022679"/>
    </source>
</evidence>
<dbReference type="Gene3D" id="3.30.200.20">
    <property type="entry name" value="Phosphorylase Kinase, domain 1"/>
    <property type="match status" value="1"/>
</dbReference>
<comment type="subcellular location">
    <subcellularLocation>
        <location evidence="1">Cell membrane</location>
        <topology evidence="1">Single-pass membrane protein</topology>
    </subcellularLocation>
</comment>
<dbReference type="RefSeq" id="WP_238305230.1">
    <property type="nucleotide sequence ID" value="NZ_BRXE01000131.1"/>
</dbReference>
<evidence type="ECO:0000256" key="2">
    <source>
        <dbReference type="ARBA" id="ARBA00012513"/>
    </source>
</evidence>
<dbReference type="PANTHER" id="PTHR43289">
    <property type="entry name" value="MITOGEN-ACTIVATED PROTEIN KINASE KINASE KINASE 20-RELATED"/>
    <property type="match status" value="1"/>
</dbReference>
<evidence type="ECO:0000256" key="7">
    <source>
        <dbReference type="ARBA" id="ARBA00022692"/>
    </source>
</evidence>
<dbReference type="PANTHER" id="PTHR43289:SF6">
    <property type="entry name" value="SERINE_THREONINE-PROTEIN KINASE NEKL-3"/>
    <property type="match status" value="1"/>
</dbReference>
<dbReference type="Gene3D" id="3.40.1000.70">
    <property type="entry name" value="PknH-like extracellular domain"/>
    <property type="match status" value="1"/>
</dbReference>
<evidence type="ECO:0000256" key="8">
    <source>
        <dbReference type="ARBA" id="ARBA00022741"/>
    </source>
</evidence>
<evidence type="ECO:0000256" key="1">
    <source>
        <dbReference type="ARBA" id="ARBA00004162"/>
    </source>
</evidence>
<dbReference type="PROSITE" id="PS50011">
    <property type="entry name" value="PROTEIN_KINASE_DOM"/>
    <property type="match status" value="1"/>
</dbReference>
<dbReference type="FunFam" id="1.10.510.10:FF:000021">
    <property type="entry name" value="Serine/threonine protein kinase"/>
    <property type="match status" value="1"/>
</dbReference>
<dbReference type="GO" id="GO:0045717">
    <property type="term" value="P:negative regulation of fatty acid biosynthetic process"/>
    <property type="evidence" value="ECO:0007669"/>
    <property type="project" value="UniProtKB-ARBA"/>
</dbReference>
<gene>
    <name evidence="19" type="primary">pknJ</name>
    <name evidence="19" type="ORF">Mkiyose1413_54900</name>
    <name evidence="18" type="ORF">SRL2020028_55800</name>
</gene>
<dbReference type="Proteomes" id="UP001064782">
    <property type="component" value="Unassembled WGS sequence"/>
</dbReference>
<comment type="caution">
    <text evidence="19">The sequence shown here is derived from an EMBL/GenBank/DDBJ whole genome shotgun (WGS) entry which is preliminary data.</text>
</comment>
<dbReference type="Pfam" id="PF00069">
    <property type="entry name" value="Pkinase"/>
    <property type="match status" value="1"/>
</dbReference>
<dbReference type="GO" id="GO:0004674">
    <property type="term" value="F:protein serine/threonine kinase activity"/>
    <property type="evidence" value="ECO:0007669"/>
    <property type="project" value="UniProtKB-KW"/>
</dbReference>
<evidence type="ECO:0000256" key="3">
    <source>
        <dbReference type="ARBA" id="ARBA00022475"/>
    </source>
</evidence>
<dbReference type="PROSITE" id="PS00108">
    <property type="entry name" value="PROTEIN_KINASE_ST"/>
    <property type="match status" value="1"/>
</dbReference>
<keyword evidence="12 16" id="KW-0472">Membrane</keyword>
<dbReference type="Pfam" id="PF14032">
    <property type="entry name" value="PknH_C"/>
    <property type="match status" value="1"/>
</dbReference>
<evidence type="ECO:0000256" key="11">
    <source>
        <dbReference type="ARBA" id="ARBA00022989"/>
    </source>
</evidence>
<keyword evidence="9 19" id="KW-0418">Kinase</keyword>
<accession>A0A9P3QEJ6</accession>
<keyword evidence="20" id="KW-1185">Reference proteome</keyword>
<evidence type="ECO:0000313" key="18">
    <source>
        <dbReference type="EMBL" id="GLB86324.1"/>
    </source>
</evidence>
<feature type="domain" description="Protein kinase" evidence="17">
    <location>
        <begin position="11"/>
        <end position="276"/>
    </location>
</feature>
<keyword evidence="10" id="KW-0067">ATP-binding</keyword>
<dbReference type="CDD" id="cd14014">
    <property type="entry name" value="STKc_PknB_like"/>
    <property type="match status" value="1"/>
</dbReference>
<keyword evidence="4" id="KW-0723">Serine/threonine-protein kinase</keyword>
<sequence>MLSPGTVVAGYRIERLLGSGGMGEVYQAAHPNLPRFDALKVLNAQLSQDPDFRVRFLREADVAARLDHPNIVSIYNRGQTEQGQLWIAMQFVDGTDADRALESGAMTPARAVHIVGEVAKALDHAHGQGVVHRDVKPANFLLSGPTGPDERVLLGDFGIARALGDAGLTVTGSVVATLSYAAPELLSGQPFDGRADLYSLGCALFRLLTGKAPFCWAQGLPALVGAHLQAPPPRVTEWAPGLPPRLDAVIATAMAKDPAQRFASARELAAAAADALAEQSTSTTAPWQPISSNQVSDYSTPAPAWWQPGQDRTLAATPAPAAPPAPPPPGWPTPAPAPAPRRRRGRIAAAIVAAAAATAVIATVAVLTVRSPSHPPASAPPSTTSVTSGAATTTTANGPVPPVIASELPGFLLPADQIKTIMGTAAMQVVESDADSWANASSYISDQDCVGPYQPADLAAYNNSEAKGSQRQFLTNPAGGADVQQAVIVFPSADAAQKALAAQHPVWAACAGRTFTVTLPNESPHRWSFGALSNPDGGLAITTAREGHHYVGCQRALTAANNVLVDVGACSMSTDHHGVAILEAILAKIPH</sequence>
<comment type="catalytic activity">
    <reaction evidence="14">
        <text>L-seryl-[protein] + ATP = O-phospho-L-seryl-[protein] + ADP + H(+)</text>
        <dbReference type="Rhea" id="RHEA:17989"/>
        <dbReference type="Rhea" id="RHEA-COMP:9863"/>
        <dbReference type="Rhea" id="RHEA-COMP:11604"/>
        <dbReference type="ChEBI" id="CHEBI:15378"/>
        <dbReference type="ChEBI" id="CHEBI:29999"/>
        <dbReference type="ChEBI" id="CHEBI:30616"/>
        <dbReference type="ChEBI" id="CHEBI:83421"/>
        <dbReference type="ChEBI" id="CHEBI:456216"/>
        <dbReference type="EC" id="2.7.11.1"/>
    </reaction>
</comment>